<dbReference type="EMBL" id="CAJOBB010011077">
    <property type="protein sequence ID" value="CAF4255396.1"/>
    <property type="molecule type" value="Genomic_DNA"/>
</dbReference>
<evidence type="ECO:0000313" key="2">
    <source>
        <dbReference type="Proteomes" id="UP000663868"/>
    </source>
</evidence>
<comment type="caution">
    <text evidence="1">The sequence shown here is derived from an EMBL/GenBank/DDBJ whole genome shotgun (WGS) entry which is preliminary data.</text>
</comment>
<feature type="non-terminal residue" evidence="1">
    <location>
        <position position="1"/>
    </location>
</feature>
<name>A0A820F3H1_9BILA</name>
<accession>A0A820F3H1</accession>
<reference evidence="1" key="1">
    <citation type="submission" date="2021-02" db="EMBL/GenBank/DDBJ databases">
        <authorList>
            <person name="Nowell W R."/>
        </authorList>
    </citation>
    <scope>NUCLEOTIDE SEQUENCE</scope>
</reference>
<organism evidence="1 2">
    <name type="scientific">Adineta steineri</name>
    <dbReference type="NCBI Taxonomy" id="433720"/>
    <lineage>
        <taxon>Eukaryota</taxon>
        <taxon>Metazoa</taxon>
        <taxon>Spiralia</taxon>
        <taxon>Gnathifera</taxon>
        <taxon>Rotifera</taxon>
        <taxon>Eurotatoria</taxon>
        <taxon>Bdelloidea</taxon>
        <taxon>Adinetida</taxon>
        <taxon>Adinetidae</taxon>
        <taxon>Adineta</taxon>
    </lineage>
</organism>
<gene>
    <name evidence="1" type="ORF">KXQ929_LOCUS43041</name>
</gene>
<evidence type="ECO:0000313" key="1">
    <source>
        <dbReference type="EMBL" id="CAF4255396.1"/>
    </source>
</evidence>
<dbReference type="AlphaFoldDB" id="A0A820F3H1"/>
<proteinExistence type="predicted"/>
<sequence>DICIDNNNIRKKSSVSSDESVNAR</sequence>
<dbReference type="Proteomes" id="UP000663868">
    <property type="component" value="Unassembled WGS sequence"/>
</dbReference>
<protein>
    <submittedName>
        <fullName evidence="1">Uncharacterized protein</fullName>
    </submittedName>
</protein>